<organism evidence="9 10">
    <name type="scientific">Racocetra fulgida</name>
    <dbReference type="NCBI Taxonomy" id="60492"/>
    <lineage>
        <taxon>Eukaryota</taxon>
        <taxon>Fungi</taxon>
        <taxon>Fungi incertae sedis</taxon>
        <taxon>Mucoromycota</taxon>
        <taxon>Glomeromycotina</taxon>
        <taxon>Glomeromycetes</taxon>
        <taxon>Diversisporales</taxon>
        <taxon>Gigasporaceae</taxon>
        <taxon>Racocetra</taxon>
    </lineage>
</organism>
<evidence type="ECO:0000256" key="3">
    <source>
        <dbReference type="ARBA" id="ARBA00022448"/>
    </source>
</evidence>
<keyword evidence="7" id="KW-1133">Transmembrane helix</keyword>
<keyword evidence="5" id="KW-0571">Peptide transport</keyword>
<evidence type="ECO:0000313" key="9">
    <source>
        <dbReference type="EMBL" id="CAG8775348.1"/>
    </source>
</evidence>
<dbReference type="EMBL" id="CAJVPZ010049142">
    <property type="protein sequence ID" value="CAG8775348.1"/>
    <property type="molecule type" value="Genomic_DNA"/>
</dbReference>
<keyword evidence="10" id="KW-1185">Reference proteome</keyword>
<dbReference type="OrthoDB" id="2443155at2759"/>
<keyword evidence="3" id="KW-0813">Transport</keyword>
<keyword evidence="8" id="KW-0472">Membrane</keyword>
<feature type="non-terminal residue" evidence="9">
    <location>
        <position position="1"/>
    </location>
</feature>
<dbReference type="InterPro" id="IPR004648">
    <property type="entry name" value="Oligpept_transpt"/>
</dbReference>
<proteinExistence type="inferred from homology"/>
<dbReference type="GO" id="GO:0035673">
    <property type="term" value="F:oligopeptide transmembrane transporter activity"/>
    <property type="evidence" value="ECO:0007669"/>
    <property type="project" value="InterPro"/>
</dbReference>
<evidence type="ECO:0000313" key="10">
    <source>
        <dbReference type="Proteomes" id="UP000789396"/>
    </source>
</evidence>
<evidence type="ECO:0000256" key="4">
    <source>
        <dbReference type="ARBA" id="ARBA00022692"/>
    </source>
</evidence>
<dbReference type="GO" id="GO:0016020">
    <property type="term" value="C:membrane"/>
    <property type="evidence" value="ECO:0007669"/>
    <property type="project" value="UniProtKB-SubCell"/>
</dbReference>
<evidence type="ECO:0000256" key="5">
    <source>
        <dbReference type="ARBA" id="ARBA00022856"/>
    </source>
</evidence>
<dbReference type="GO" id="GO:0015031">
    <property type="term" value="P:protein transport"/>
    <property type="evidence" value="ECO:0007669"/>
    <property type="project" value="UniProtKB-KW"/>
</dbReference>
<keyword evidence="6" id="KW-0653">Protein transport</keyword>
<protein>
    <submittedName>
        <fullName evidence="9">16301_t:CDS:1</fullName>
    </submittedName>
</protein>
<dbReference type="AlphaFoldDB" id="A0A9N9NVA6"/>
<feature type="non-terminal residue" evidence="9">
    <location>
        <position position="96"/>
    </location>
</feature>
<dbReference type="Proteomes" id="UP000789396">
    <property type="component" value="Unassembled WGS sequence"/>
</dbReference>
<evidence type="ECO:0000256" key="7">
    <source>
        <dbReference type="ARBA" id="ARBA00022989"/>
    </source>
</evidence>
<evidence type="ECO:0000256" key="2">
    <source>
        <dbReference type="ARBA" id="ARBA00008807"/>
    </source>
</evidence>
<dbReference type="PANTHER" id="PTHR22601">
    <property type="entry name" value="ISP4 LIKE PROTEIN"/>
    <property type="match status" value="1"/>
</dbReference>
<reference evidence="9" key="1">
    <citation type="submission" date="2021-06" db="EMBL/GenBank/DDBJ databases">
        <authorList>
            <person name="Kallberg Y."/>
            <person name="Tangrot J."/>
            <person name="Rosling A."/>
        </authorList>
    </citation>
    <scope>NUCLEOTIDE SEQUENCE</scope>
    <source>
        <strain evidence="9">IN212</strain>
    </source>
</reference>
<accession>A0A9N9NVA6</accession>
<gene>
    <name evidence="9" type="ORF">RFULGI_LOCUS15383</name>
</gene>
<comment type="subcellular location">
    <subcellularLocation>
        <location evidence="1">Membrane</location>
        <topology evidence="1">Multi-pass membrane protein</topology>
    </subcellularLocation>
</comment>
<comment type="caution">
    <text evidence="9">The sequence shown here is derived from an EMBL/GenBank/DDBJ whole genome shotgun (WGS) entry which is preliminary data.</text>
</comment>
<evidence type="ECO:0000256" key="8">
    <source>
        <dbReference type="ARBA" id="ARBA00023136"/>
    </source>
</evidence>
<evidence type="ECO:0000256" key="6">
    <source>
        <dbReference type="ARBA" id="ARBA00022927"/>
    </source>
</evidence>
<name>A0A9N9NVA6_9GLOM</name>
<comment type="similarity">
    <text evidence="2">Belongs to the oligopeptide OPT transporter family.</text>
</comment>
<dbReference type="InterPro" id="IPR004813">
    <property type="entry name" value="OPT"/>
</dbReference>
<sequence>EVIKQTCLQGLFYGKEIWERFKASRGEEQEDIHCKLMKNYPGVIQAISNNQIGLNVLTEMVCGYVLPGRPIANVYFKCYGYMAMYQCLLLVSDLKL</sequence>
<evidence type="ECO:0000256" key="1">
    <source>
        <dbReference type="ARBA" id="ARBA00004141"/>
    </source>
</evidence>
<dbReference type="Pfam" id="PF03169">
    <property type="entry name" value="OPT"/>
    <property type="match status" value="1"/>
</dbReference>
<keyword evidence="4" id="KW-0812">Transmembrane</keyword>